<evidence type="ECO:0000259" key="1">
    <source>
        <dbReference type="Pfam" id="PF07862"/>
    </source>
</evidence>
<dbReference type="AlphaFoldDB" id="A0A1U7HHE1"/>
<reference evidence="2 3" key="1">
    <citation type="submission" date="2016-11" db="EMBL/GenBank/DDBJ databases">
        <title>Draft Genome Sequences of Nine Cyanobacterial Strains from Diverse Habitats.</title>
        <authorList>
            <person name="Zhu T."/>
            <person name="Hou S."/>
            <person name="Lu X."/>
            <person name="Hess W.R."/>
        </authorList>
    </citation>
    <scope>NUCLEOTIDE SEQUENCE [LARGE SCALE GENOMIC DNA]</scope>
    <source>
        <strain evidence="2 3">NIES-593</strain>
    </source>
</reference>
<dbReference type="Pfam" id="PF07862">
    <property type="entry name" value="Nif11"/>
    <property type="match status" value="1"/>
</dbReference>
<dbReference type="InterPro" id="IPR012903">
    <property type="entry name" value="Nif11"/>
</dbReference>
<dbReference type="NCBIfam" id="TIGR03798">
    <property type="entry name" value="leader_Nif11"/>
    <property type="match status" value="1"/>
</dbReference>
<proteinExistence type="predicted"/>
<dbReference type="InterPro" id="IPR022516">
    <property type="entry name" value="CHP03798_Ocin"/>
</dbReference>
<dbReference type="STRING" id="1921803.NIES593_11110"/>
<gene>
    <name evidence="2" type="ORF">NIES593_11110</name>
</gene>
<evidence type="ECO:0000313" key="3">
    <source>
        <dbReference type="Proteomes" id="UP000186868"/>
    </source>
</evidence>
<organism evidence="2 3">
    <name type="scientific">Hydrococcus rivularis NIES-593</name>
    <dbReference type="NCBI Taxonomy" id="1921803"/>
    <lineage>
        <taxon>Bacteria</taxon>
        <taxon>Bacillati</taxon>
        <taxon>Cyanobacteriota</taxon>
        <taxon>Cyanophyceae</taxon>
        <taxon>Pleurocapsales</taxon>
        <taxon>Hydrococcaceae</taxon>
        <taxon>Hydrococcus</taxon>
    </lineage>
</organism>
<dbReference type="EMBL" id="MRCB01000011">
    <property type="protein sequence ID" value="OKH23006.1"/>
    <property type="molecule type" value="Genomic_DNA"/>
</dbReference>
<feature type="domain" description="Nif11" evidence="1">
    <location>
        <begin position="7"/>
        <end position="50"/>
    </location>
</feature>
<comment type="caution">
    <text evidence="2">The sequence shown here is derived from an EMBL/GenBank/DDBJ whole genome shotgun (WGS) entry which is preliminary data.</text>
</comment>
<accession>A0A1U7HHE1</accession>
<keyword evidence="3" id="KW-1185">Reference proteome</keyword>
<dbReference type="OrthoDB" id="468284at2"/>
<dbReference type="Proteomes" id="UP000186868">
    <property type="component" value="Unassembled WGS sequence"/>
</dbReference>
<evidence type="ECO:0000313" key="2">
    <source>
        <dbReference type="EMBL" id="OKH23006.1"/>
    </source>
</evidence>
<name>A0A1U7HHE1_9CYAN</name>
<protein>
    <recommendedName>
        <fullName evidence="1">Nif11 domain-containing protein</fullName>
    </recommendedName>
</protein>
<sequence length="144" mass="16043">MSSNILEKVKEFFVRLVKDEAFQSQLQNNSIDEVRNILQEAGYIFSKEEFETATIELLDLKERDEFHELTEEELVTAVGGVTGGSGIYGLIQAMYGAVVGDPKPGKDWGWRFPSPLPKPSPIPSPWKPPVDVQPMYGVVVSNDS</sequence>
<dbReference type="RefSeq" id="WP_073599639.1">
    <property type="nucleotide sequence ID" value="NZ_MRCB01000011.1"/>
</dbReference>